<accession>A0A4Y2R7H8</accession>
<organism evidence="1 2">
    <name type="scientific">Araneus ventricosus</name>
    <name type="common">Orbweaver spider</name>
    <name type="synonym">Epeira ventricosa</name>
    <dbReference type="NCBI Taxonomy" id="182803"/>
    <lineage>
        <taxon>Eukaryota</taxon>
        <taxon>Metazoa</taxon>
        <taxon>Ecdysozoa</taxon>
        <taxon>Arthropoda</taxon>
        <taxon>Chelicerata</taxon>
        <taxon>Arachnida</taxon>
        <taxon>Araneae</taxon>
        <taxon>Araneomorphae</taxon>
        <taxon>Entelegynae</taxon>
        <taxon>Araneoidea</taxon>
        <taxon>Araneidae</taxon>
        <taxon>Araneus</taxon>
    </lineage>
</organism>
<evidence type="ECO:0000313" key="1">
    <source>
        <dbReference type="EMBL" id="GBN70755.1"/>
    </source>
</evidence>
<evidence type="ECO:0000313" key="2">
    <source>
        <dbReference type="Proteomes" id="UP000499080"/>
    </source>
</evidence>
<gene>
    <name evidence="1" type="ORF">AVEN_224384_1</name>
</gene>
<protein>
    <submittedName>
        <fullName evidence="1">Uncharacterized protein</fullName>
    </submittedName>
</protein>
<sequence length="136" mass="15707">MKAKVCHRHPSPLDALSINETPRHRSLMNDPRDVTLRTDFPQNVKKFPFLSPLLYWFFSLHSIFTRSFGVLHGSLGTKRSEMPVESQIGKCFRCRSEVGVFSFYPNSRERSIRHGEDGDRCFSPPVFDHVHARSVC</sequence>
<dbReference type="EMBL" id="BGPR01142596">
    <property type="protein sequence ID" value="GBN70755.1"/>
    <property type="molecule type" value="Genomic_DNA"/>
</dbReference>
<reference evidence="1 2" key="1">
    <citation type="journal article" date="2019" name="Sci. Rep.">
        <title>Orb-weaving spider Araneus ventricosus genome elucidates the spidroin gene catalogue.</title>
        <authorList>
            <person name="Kono N."/>
            <person name="Nakamura H."/>
            <person name="Ohtoshi R."/>
            <person name="Moran D.A.P."/>
            <person name="Shinohara A."/>
            <person name="Yoshida Y."/>
            <person name="Fujiwara M."/>
            <person name="Mori M."/>
            <person name="Tomita M."/>
            <person name="Arakawa K."/>
        </authorList>
    </citation>
    <scope>NUCLEOTIDE SEQUENCE [LARGE SCALE GENOMIC DNA]</scope>
</reference>
<comment type="caution">
    <text evidence="1">The sequence shown here is derived from an EMBL/GenBank/DDBJ whole genome shotgun (WGS) entry which is preliminary data.</text>
</comment>
<keyword evidence="2" id="KW-1185">Reference proteome</keyword>
<name>A0A4Y2R7H8_ARAVE</name>
<dbReference type="AlphaFoldDB" id="A0A4Y2R7H8"/>
<proteinExistence type="predicted"/>
<dbReference type="Proteomes" id="UP000499080">
    <property type="component" value="Unassembled WGS sequence"/>
</dbReference>